<dbReference type="InParanoid" id="H0ELT3"/>
<accession>H0ELT3</accession>
<sequence>MSRINKRKNHNNHRLPLNQYLKQKQLRLQREEEAAWSAAAAKQLKEEERAGEVRSLFDLLAATEKVAAEIAASAAAGLAAALAATPSLITTRMKR</sequence>
<dbReference type="Proteomes" id="UP000005446">
    <property type="component" value="Unassembled WGS sequence"/>
</dbReference>
<organism evidence="1 2">
    <name type="scientific">Glarea lozoyensis (strain ATCC 74030 / MF5533)</name>
    <dbReference type="NCBI Taxonomy" id="1104152"/>
    <lineage>
        <taxon>Eukaryota</taxon>
        <taxon>Fungi</taxon>
        <taxon>Dikarya</taxon>
        <taxon>Ascomycota</taxon>
        <taxon>Pezizomycotina</taxon>
        <taxon>Leotiomycetes</taxon>
        <taxon>Helotiales</taxon>
        <taxon>Helotiaceae</taxon>
        <taxon>Glarea</taxon>
    </lineage>
</organism>
<dbReference type="AlphaFoldDB" id="H0ELT3"/>
<evidence type="ECO:0000313" key="2">
    <source>
        <dbReference type="Proteomes" id="UP000005446"/>
    </source>
</evidence>
<reference evidence="1 2" key="1">
    <citation type="journal article" date="2012" name="Eukaryot. Cell">
        <title>Genome sequence of the fungus Glarea lozoyensis: the first genome sequence of a species from the Helotiaceae family.</title>
        <authorList>
            <person name="Youssar L."/>
            <person name="Gruening B.A."/>
            <person name="Erxleben A."/>
            <person name="Guenther S."/>
            <person name="Huettel W."/>
        </authorList>
    </citation>
    <scope>NUCLEOTIDE SEQUENCE [LARGE SCALE GENOMIC DNA]</scope>
    <source>
        <strain evidence="2">ATCC 74030 / MF5533</strain>
    </source>
</reference>
<comment type="caution">
    <text evidence="1">The sequence shown here is derived from an EMBL/GenBank/DDBJ whole genome shotgun (WGS) entry which is preliminary data.</text>
</comment>
<name>H0ELT3_GLAL7</name>
<evidence type="ECO:0000313" key="1">
    <source>
        <dbReference type="EMBL" id="EHL00470.1"/>
    </source>
</evidence>
<gene>
    <name evidence="1" type="ORF">M7I_3554</name>
</gene>
<keyword evidence="2" id="KW-1185">Reference proteome</keyword>
<dbReference type="EMBL" id="AGUE01000080">
    <property type="protein sequence ID" value="EHL00470.1"/>
    <property type="molecule type" value="Genomic_DNA"/>
</dbReference>
<protein>
    <submittedName>
        <fullName evidence="1">Uncharacterized protein</fullName>
    </submittedName>
</protein>
<proteinExistence type="predicted"/>
<dbReference type="HOGENOM" id="CLU_2372972_0_0_1"/>